<evidence type="ECO:0000313" key="4">
    <source>
        <dbReference type="Proteomes" id="UP001596067"/>
    </source>
</evidence>
<sequence>MLEKRSGQPERPTPETEPEVASFIAFLNQLFDALAVSLTRYAARVSRDKGSLSRYLNGRRIAPKDFVDELLRQVADLTGSPVTDHVRIHAHQLRLEALRVRNASQHELEQLRESLGAAERELHLANVRERALLRAVEAAEEQTRQAEKRYRQLESDWATAHYTSGSSELDLYAQPDGADELRDEIRGLKAELEALRIELSRAQALKHDAEEQCLRLEARLLAAEAALKAERAGARDKAAAAELQVAHPEDADPDVFHRIVAAVNAANNLADTLHAVVEGAVRELGFDAVGLSLVRHDGDLVMAAVWKTEEHDMGGPSGLLGKVGSRASWDRLLGACDHWGTLRFLPHDRGWAVGSDVPVLTGDGPLPTHADDWHPQDMLFAPMYNADGDLIGVLSVDRPRSGKRSGEWTRETLERFALQASLTIGNARLRAETERTLSRLEREHEALRSSEESFRQAFEYGPTAMAITELRGDAMGQLTRVNDALCRLLGQPRAVLRQQRFADLVHPDDLELFRRISAEAGRADLRLTRRDGGYQRVRLRNSIVADAAEGPRFLMTVVEDMDEWKHGQLVAPGTPDPDHTMNRQ</sequence>
<dbReference type="Pfam" id="PF01590">
    <property type="entry name" value="GAF"/>
    <property type="match status" value="1"/>
</dbReference>
<dbReference type="Proteomes" id="UP001596067">
    <property type="component" value="Unassembled WGS sequence"/>
</dbReference>
<accession>A0ABW1F134</accession>
<proteinExistence type="predicted"/>
<dbReference type="InterPro" id="IPR029016">
    <property type="entry name" value="GAF-like_dom_sf"/>
</dbReference>
<dbReference type="EMBL" id="JBHSOD010000035">
    <property type="protein sequence ID" value="MFC5888107.1"/>
    <property type="molecule type" value="Genomic_DNA"/>
</dbReference>
<evidence type="ECO:0000259" key="2">
    <source>
        <dbReference type="PROSITE" id="PS50112"/>
    </source>
</evidence>
<dbReference type="Gene3D" id="3.30.450.40">
    <property type="match status" value="1"/>
</dbReference>
<dbReference type="PANTHER" id="PTHR44757">
    <property type="entry name" value="DIGUANYLATE CYCLASE DGCP"/>
    <property type="match status" value="1"/>
</dbReference>
<protein>
    <submittedName>
        <fullName evidence="3">PAS domain S-box protein</fullName>
    </submittedName>
</protein>
<reference evidence="4" key="1">
    <citation type="journal article" date="2019" name="Int. J. Syst. Evol. Microbiol.">
        <title>The Global Catalogue of Microorganisms (GCM) 10K type strain sequencing project: providing services to taxonomists for standard genome sequencing and annotation.</title>
        <authorList>
            <consortium name="The Broad Institute Genomics Platform"/>
            <consortium name="The Broad Institute Genome Sequencing Center for Infectious Disease"/>
            <person name="Wu L."/>
            <person name="Ma J."/>
        </authorList>
    </citation>
    <scope>NUCLEOTIDE SEQUENCE [LARGE SCALE GENOMIC DNA]</scope>
    <source>
        <strain evidence="4">CGMCC 4.1469</strain>
    </source>
</reference>
<keyword evidence="4" id="KW-1185">Reference proteome</keyword>
<dbReference type="InterPro" id="IPR003018">
    <property type="entry name" value="GAF"/>
</dbReference>
<dbReference type="SMART" id="SM00065">
    <property type="entry name" value="GAF"/>
    <property type="match status" value="1"/>
</dbReference>
<dbReference type="SMART" id="SM00091">
    <property type="entry name" value="PAS"/>
    <property type="match status" value="1"/>
</dbReference>
<dbReference type="SUPFAM" id="SSF55781">
    <property type="entry name" value="GAF domain-like"/>
    <property type="match status" value="1"/>
</dbReference>
<keyword evidence="1" id="KW-0175">Coiled coil</keyword>
<comment type="caution">
    <text evidence="3">The sequence shown here is derived from an EMBL/GenBank/DDBJ whole genome shotgun (WGS) entry which is preliminary data.</text>
</comment>
<dbReference type="PANTHER" id="PTHR44757:SF2">
    <property type="entry name" value="BIOFILM ARCHITECTURE MAINTENANCE PROTEIN MBAA"/>
    <property type="match status" value="1"/>
</dbReference>
<evidence type="ECO:0000313" key="3">
    <source>
        <dbReference type="EMBL" id="MFC5888107.1"/>
    </source>
</evidence>
<dbReference type="InterPro" id="IPR052155">
    <property type="entry name" value="Biofilm_reg_signaling"/>
</dbReference>
<dbReference type="Pfam" id="PF13188">
    <property type="entry name" value="PAS_8"/>
    <property type="match status" value="1"/>
</dbReference>
<gene>
    <name evidence="3" type="ORF">ACFP0N_24370</name>
</gene>
<name>A0ABW1F134_9ACTN</name>
<dbReference type="InterPro" id="IPR035965">
    <property type="entry name" value="PAS-like_dom_sf"/>
</dbReference>
<dbReference type="Gene3D" id="3.30.450.20">
    <property type="entry name" value="PAS domain"/>
    <property type="match status" value="1"/>
</dbReference>
<feature type="coiled-coil region" evidence="1">
    <location>
        <begin position="101"/>
        <end position="244"/>
    </location>
</feature>
<organism evidence="3 4">
    <name type="scientific">Kitasatospora aburaviensis</name>
    <dbReference type="NCBI Taxonomy" id="67265"/>
    <lineage>
        <taxon>Bacteria</taxon>
        <taxon>Bacillati</taxon>
        <taxon>Actinomycetota</taxon>
        <taxon>Actinomycetes</taxon>
        <taxon>Kitasatosporales</taxon>
        <taxon>Streptomycetaceae</taxon>
        <taxon>Kitasatospora</taxon>
    </lineage>
</organism>
<feature type="domain" description="PAS" evidence="2">
    <location>
        <begin position="450"/>
        <end position="524"/>
    </location>
</feature>
<evidence type="ECO:0000256" key="1">
    <source>
        <dbReference type="SAM" id="Coils"/>
    </source>
</evidence>
<dbReference type="InterPro" id="IPR000014">
    <property type="entry name" value="PAS"/>
</dbReference>
<dbReference type="PROSITE" id="PS50112">
    <property type="entry name" value="PAS"/>
    <property type="match status" value="1"/>
</dbReference>
<dbReference type="NCBIfam" id="TIGR00229">
    <property type="entry name" value="sensory_box"/>
    <property type="match status" value="1"/>
</dbReference>
<feature type="coiled-coil region" evidence="1">
    <location>
        <begin position="430"/>
        <end position="457"/>
    </location>
</feature>
<dbReference type="CDD" id="cd00130">
    <property type="entry name" value="PAS"/>
    <property type="match status" value="1"/>
</dbReference>
<dbReference type="RefSeq" id="WP_345329105.1">
    <property type="nucleotide sequence ID" value="NZ_BAAAVH010000069.1"/>
</dbReference>
<dbReference type="SUPFAM" id="SSF55785">
    <property type="entry name" value="PYP-like sensor domain (PAS domain)"/>
    <property type="match status" value="1"/>
</dbReference>